<dbReference type="Proteomes" id="UP000234275">
    <property type="component" value="Unassembled WGS sequence"/>
</dbReference>
<keyword evidence="2" id="KW-1185">Reference proteome</keyword>
<protein>
    <recommendedName>
        <fullName evidence="3">Suppressor of anucleate metulae protein B</fullName>
    </recommendedName>
</protein>
<gene>
    <name evidence="1" type="ORF">P170DRAFT_474861</name>
</gene>
<comment type="caution">
    <text evidence="1">The sequence shown here is derived from an EMBL/GenBank/DDBJ whole genome shotgun (WGS) entry which is preliminary data.</text>
</comment>
<reference evidence="1 2" key="1">
    <citation type="submission" date="2016-12" db="EMBL/GenBank/DDBJ databases">
        <title>The genomes of Aspergillus section Nigri reveals drivers in fungal speciation.</title>
        <authorList>
            <consortium name="DOE Joint Genome Institute"/>
            <person name="Vesth T.C."/>
            <person name="Nybo J."/>
            <person name="Theobald S."/>
            <person name="Brandl J."/>
            <person name="Frisvad J.C."/>
            <person name="Nielsen K.F."/>
            <person name="Lyhne E.K."/>
            <person name="Kogle M.E."/>
            <person name="Kuo A."/>
            <person name="Riley R."/>
            <person name="Clum A."/>
            <person name="Nolan M."/>
            <person name="Lipzen A."/>
            <person name="Salamov A."/>
            <person name="Henrissat B."/>
            <person name="Wiebenga A."/>
            <person name="De Vries R.P."/>
            <person name="Grigoriev I.V."/>
            <person name="Mortensen U.H."/>
            <person name="Andersen M.R."/>
            <person name="Baker S.E."/>
        </authorList>
    </citation>
    <scope>NUCLEOTIDE SEQUENCE [LARGE SCALE GENOMIC DNA]</scope>
    <source>
        <strain evidence="1 2">IBT 23096</strain>
    </source>
</reference>
<dbReference type="AlphaFoldDB" id="A0A2I2GEK2"/>
<dbReference type="GeneID" id="36560885"/>
<dbReference type="OrthoDB" id="5952526at2759"/>
<dbReference type="RefSeq" id="XP_024706621.1">
    <property type="nucleotide sequence ID" value="XM_024853187.1"/>
</dbReference>
<proteinExistence type="predicted"/>
<name>A0A2I2GEK2_9EURO</name>
<accession>A0A2I2GEK2</accession>
<evidence type="ECO:0000313" key="2">
    <source>
        <dbReference type="Proteomes" id="UP000234275"/>
    </source>
</evidence>
<evidence type="ECO:0000313" key="1">
    <source>
        <dbReference type="EMBL" id="PLB51319.1"/>
    </source>
</evidence>
<sequence length="372" mass="43591">MVPPPFAGYPSGCPECGTTKYLFSCKCHAIFYCRYEHKRLHSRIHNEVCCLAIVTARQNYEDGKRELSGSQVKFLHPEDVLQIDSIYLTKSKNPVFDKCLKHRHVLARALRTVHTRQGLDESTDLLRWNTILRPESEYSAPRVVASYLIRASRDDECHAFLWQYTLSLCRRKKWLTDEQMATVGNGDPWNDGYLLHRPFVPSLVLIFATLIKLRMLTELEELEKINDAVTETVGRKLPLELLEHIRFHLFKNPILATRHNTRQTSYREKIVLLRGQIARLWWAVRARCRYMWPYLLDCRVLLRLECSRHTHRMGRAGCTLCHLKEMSKFHIEDAWKQSPGALEYITDMVYRYDSECIVGDDEFLGYRATLQA</sequence>
<evidence type="ECO:0008006" key="3">
    <source>
        <dbReference type="Google" id="ProtNLM"/>
    </source>
</evidence>
<organism evidence="1 2">
    <name type="scientific">Aspergillus steynii IBT 23096</name>
    <dbReference type="NCBI Taxonomy" id="1392250"/>
    <lineage>
        <taxon>Eukaryota</taxon>
        <taxon>Fungi</taxon>
        <taxon>Dikarya</taxon>
        <taxon>Ascomycota</taxon>
        <taxon>Pezizomycotina</taxon>
        <taxon>Eurotiomycetes</taxon>
        <taxon>Eurotiomycetidae</taxon>
        <taxon>Eurotiales</taxon>
        <taxon>Aspergillaceae</taxon>
        <taxon>Aspergillus</taxon>
        <taxon>Aspergillus subgen. Circumdati</taxon>
    </lineage>
</organism>
<dbReference type="EMBL" id="MSFO01000003">
    <property type="protein sequence ID" value="PLB51319.1"/>
    <property type="molecule type" value="Genomic_DNA"/>
</dbReference>
<dbReference type="STRING" id="1392250.A0A2I2GEK2"/>
<dbReference type="VEuPathDB" id="FungiDB:P170DRAFT_474861"/>